<dbReference type="Gene3D" id="2.60.200.20">
    <property type="match status" value="1"/>
</dbReference>
<evidence type="ECO:0000256" key="1">
    <source>
        <dbReference type="SAM" id="MobiDB-lite"/>
    </source>
</evidence>
<sequence length="833" mass="91039">MEGDEAGRYGKLSLISSTSEVITSFGIDTAPLTFGSDPKSTVRLFYPAIAPTHAFIEFVALKAYLVVQGKTGLEMDGCKLREGERVVLGNGDEFVIQNKRFRFDYPPKEKRQLMDPASPVKKTSRRVRLSMVRAAVIDSPTPGGHIVHLGQGEIMLREYANQGDFDRHDSPFASPVKSSPLKPSFTTAKEMPAPVPLSPSKSSIYPSLPLEPPPQVYQSPFRPPSPQKESLRGRVLFRQAMLAEEEQDEMEVAGGLFSPSDSESDRSFSDGSSDRSLEMVVDSEADAEAVPESEVEMSGSEPDRVEDGPSSQTATPRPRPSLLAPRHSVGGPARRPARPSFKIDYSIADNEAPSVPIKEEEPAQASGALSTPLRKRLSDDEKKALKERRKSALNSPDPFFAGRIPGLRDSPEKMIAVKEEVNDLALRSGSPFTRAPETHRPVSIFGQPRPNPFGPTIDLTEEEDEDDPQILMHKMQQTMQTMRARMSTSPQKDRATVEISPADIPMDVEEDVPMASSVPKSPSKLSAPLLSEDQIMRSPSREPLALRSPSPPRARSSSPQKGRSRSPIKEQETIPTVDLRSLLSSPKKTRTMSPAPAPPPAPAADLTPDVEMGNDEIIPGNLPEAQPEAEIVEETGETEEAEEEETGEAEDTPEEPKPASKPTSRTRRPPAAVEEVATRRSLRPKKAAEPAVDEPEAGPSKTTTRAAAKRTPAPAAATRGKRAPTPTNDGPRTRTRTKTDSEAENEEPPPKATVVRRTRSKTEPEASDTDDGKPKAKRVTRARTKTDPIPEETPEVVEVKTTRSTRAKKPVAVKEEAQESSIPRPRTRTRTRT</sequence>
<feature type="compositionally biased region" description="Low complexity" evidence="1">
    <location>
        <begin position="515"/>
        <end position="559"/>
    </location>
</feature>
<feature type="region of interest" description="Disordered" evidence="1">
    <location>
        <begin position="166"/>
        <end position="231"/>
    </location>
</feature>
<dbReference type="STRING" id="1314674.A0A0D7BS05"/>
<keyword evidence="4" id="KW-1185">Reference proteome</keyword>
<gene>
    <name evidence="3" type="ORF">CYLTODRAFT_417978</name>
</gene>
<dbReference type="EMBL" id="KN880444">
    <property type="protein sequence ID" value="KIY72391.1"/>
    <property type="molecule type" value="Genomic_DNA"/>
</dbReference>
<dbReference type="AlphaFoldDB" id="A0A0D7BS05"/>
<protein>
    <recommendedName>
        <fullName evidence="2">FHA domain-containing protein</fullName>
    </recommendedName>
</protein>
<feature type="compositionally biased region" description="Basic and acidic residues" evidence="1">
    <location>
        <begin position="760"/>
        <end position="774"/>
    </location>
</feature>
<feature type="compositionally biased region" description="Acidic residues" evidence="1">
    <location>
        <begin position="630"/>
        <end position="653"/>
    </location>
</feature>
<feature type="compositionally biased region" description="Acidic residues" evidence="1">
    <location>
        <begin position="281"/>
        <end position="295"/>
    </location>
</feature>
<feature type="domain" description="FHA" evidence="2">
    <location>
        <begin position="33"/>
        <end position="96"/>
    </location>
</feature>
<feature type="compositionally biased region" description="Pro residues" evidence="1">
    <location>
        <begin position="209"/>
        <end position="226"/>
    </location>
</feature>
<proteinExistence type="predicted"/>
<feature type="compositionally biased region" description="Acidic residues" evidence="1">
    <location>
        <begin position="459"/>
        <end position="468"/>
    </location>
</feature>
<dbReference type="InterPro" id="IPR008984">
    <property type="entry name" value="SMAD_FHA_dom_sf"/>
</dbReference>
<accession>A0A0D7BS05</accession>
<feature type="region of interest" description="Disordered" evidence="1">
    <location>
        <begin position="428"/>
        <end position="833"/>
    </location>
</feature>
<evidence type="ECO:0000259" key="2">
    <source>
        <dbReference type="Pfam" id="PF00498"/>
    </source>
</evidence>
<reference evidence="3 4" key="1">
    <citation type="journal article" date="2015" name="Fungal Genet. Biol.">
        <title>Evolution of novel wood decay mechanisms in Agaricales revealed by the genome sequences of Fistulina hepatica and Cylindrobasidium torrendii.</title>
        <authorList>
            <person name="Floudas D."/>
            <person name="Held B.W."/>
            <person name="Riley R."/>
            <person name="Nagy L.G."/>
            <person name="Koehler G."/>
            <person name="Ransdell A.S."/>
            <person name="Younus H."/>
            <person name="Chow J."/>
            <person name="Chiniquy J."/>
            <person name="Lipzen A."/>
            <person name="Tritt A."/>
            <person name="Sun H."/>
            <person name="Haridas S."/>
            <person name="LaButti K."/>
            <person name="Ohm R.A."/>
            <person name="Kues U."/>
            <person name="Blanchette R.A."/>
            <person name="Grigoriev I.V."/>
            <person name="Minto R.E."/>
            <person name="Hibbett D.S."/>
        </authorList>
    </citation>
    <scope>NUCLEOTIDE SEQUENCE [LARGE SCALE GENOMIC DNA]</scope>
    <source>
        <strain evidence="3 4">FP15055 ss-10</strain>
    </source>
</reference>
<organism evidence="3 4">
    <name type="scientific">Cylindrobasidium torrendii FP15055 ss-10</name>
    <dbReference type="NCBI Taxonomy" id="1314674"/>
    <lineage>
        <taxon>Eukaryota</taxon>
        <taxon>Fungi</taxon>
        <taxon>Dikarya</taxon>
        <taxon>Basidiomycota</taxon>
        <taxon>Agaricomycotina</taxon>
        <taxon>Agaricomycetes</taxon>
        <taxon>Agaricomycetidae</taxon>
        <taxon>Agaricales</taxon>
        <taxon>Marasmiineae</taxon>
        <taxon>Physalacriaceae</taxon>
        <taxon>Cylindrobasidium</taxon>
    </lineage>
</organism>
<evidence type="ECO:0000313" key="3">
    <source>
        <dbReference type="EMBL" id="KIY72391.1"/>
    </source>
</evidence>
<feature type="compositionally biased region" description="Basic and acidic residues" evidence="1">
    <location>
        <begin position="263"/>
        <end position="277"/>
    </location>
</feature>
<name>A0A0D7BS05_9AGAR</name>
<dbReference type="InterPro" id="IPR000253">
    <property type="entry name" value="FHA_dom"/>
</dbReference>
<feature type="region of interest" description="Disordered" evidence="1">
    <location>
        <begin position="245"/>
        <end position="407"/>
    </location>
</feature>
<dbReference type="SUPFAM" id="SSF49879">
    <property type="entry name" value="SMAD/FHA domain"/>
    <property type="match status" value="1"/>
</dbReference>
<dbReference type="Pfam" id="PF00498">
    <property type="entry name" value="FHA"/>
    <property type="match status" value="1"/>
</dbReference>
<dbReference type="Proteomes" id="UP000054007">
    <property type="component" value="Unassembled WGS sequence"/>
</dbReference>
<evidence type="ECO:0000313" key="4">
    <source>
        <dbReference type="Proteomes" id="UP000054007"/>
    </source>
</evidence>
<feature type="compositionally biased region" description="Low complexity" evidence="1">
    <location>
        <begin position="701"/>
        <end position="727"/>
    </location>
</feature>
<dbReference type="OrthoDB" id="6288785at2759"/>